<organism evidence="2 3">
    <name type="scientific">Parvularcula lutaonensis</name>
    <dbReference type="NCBI Taxonomy" id="491923"/>
    <lineage>
        <taxon>Bacteria</taxon>
        <taxon>Pseudomonadati</taxon>
        <taxon>Pseudomonadota</taxon>
        <taxon>Alphaproteobacteria</taxon>
        <taxon>Parvularculales</taxon>
        <taxon>Parvularculaceae</taxon>
        <taxon>Parvularcula</taxon>
    </lineage>
</organism>
<dbReference type="Proteomes" id="UP001595607">
    <property type="component" value="Unassembled WGS sequence"/>
</dbReference>
<keyword evidence="3" id="KW-1185">Reference proteome</keyword>
<dbReference type="RefSeq" id="WP_189576472.1">
    <property type="nucleotide sequence ID" value="NZ_BMXU01000002.1"/>
</dbReference>
<name>A0ABV7MDZ8_9PROT</name>
<feature type="transmembrane region" description="Helical" evidence="1">
    <location>
        <begin position="44"/>
        <end position="67"/>
    </location>
</feature>
<gene>
    <name evidence="2" type="ORF">ACFONP_13240</name>
</gene>
<keyword evidence="1" id="KW-0472">Membrane</keyword>
<evidence type="ECO:0000256" key="1">
    <source>
        <dbReference type="SAM" id="Phobius"/>
    </source>
</evidence>
<evidence type="ECO:0000313" key="2">
    <source>
        <dbReference type="EMBL" id="MFC3303691.1"/>
    </source>
</evidence>
<feature type="transmembrane region" description="Helical" evidence="1">
    <location>
        <begin position="73"/>
        <end position="92"/>
    </location>
</feature>
<dbReference type="EMBL" id="JBHRVA010000003">
    <property type="protein sequence ID" value="MFC3303691.1"/>
    <property type="molecule type" value="Genomic_DNA"/>
</dbReference>
<reference evidence="3" key="1">
    <citation type="journal article" date="2019" name="Int. J. Syst. Evol. Microbiol.">
        <title>The Global Catalogue of Microorganisms (GCM) 10K type strain sequencing project: providing services to taxonomists for standard genome sequencing and annotation.</title>
        <authorList>
            <consortium name="The Broad Institute Genomics Platform"/>
            <consortium name="The Broad Institute Genome Sequencing Center for Infectious Disease"/>
            <person name="Wu L."/>
            <person name="Ma J."/>
        </authorList>
    </citation>
    <scope>NUCLEOTIDE SEQUENCE [LARGE SCALE GENOMIC DNA]</scope>
    <source>
        <strain evidence="3">KCTC 22245</strain>
    </source>
</reference>
<accession>A0ABV7MDZ8</accession>
<comment type="caution">
    <text evidence="2">The sequence shown here is derived from an EMBL/GenBank/DDBJ whole genome shotgun (WGS) entry which is preliminary data.</text>
</comment>
<feature type="transmembrane region" description="Helical" evidence="1">
    <location>
        <begin position="113"/>
        <end position="134"/>
    </location>
</feature>
<evidence type="ECO:0008006" key="4">
    <source>
        <dbReference type="Google" id="ProtNLM"/>
    </source>
</evidence>
<protein>
    <recommendedName>
        <fullName evidence="4">DUF4131 domain-containing protein</fullName>
    </recommendedName>
</protein>
<proteinExistence type="predicted"/>
<evidence type="ECO:0000313" key="3">
    <source>
        <dbReference type="Proteomes" id="UP001595607"/>
    </source>
</evidence>
<keyword evidence="1" id="KW-1133">Transmembrane helix</keyword>
<sequence length="258" mass="28000">MQTTDTNASAHRPALEHFFARAWTALESIPRVGGVFLWARTRPLLTILIWGAFASTIGAALGFLPYIGGGLKWGIRIVSFALALGLGVRWAMQGTKTPLIKDRVNALPGWGKALAGTGFAIILMALVQTSAYTVRANFDRIATGDCFDAQITSMGAETETRRYGKTPLWSIVNVETGEALTIRTEDVVVPLGLRIDSADLSAQLNSKAGDGHTYRLCTVGRNISATASWLNPTKVFWRGERPYATRISEQPVVQPARP</sequence>
<keyword evidence="1" id="KW-0812">Transmembrane</keyword>